<gene>
    <name evidence="1" type="ORF">AVEN_193666_1</name>
</gene>
<dbReference type="Proteomes" id="UP000499080">
    <property type="component" value="Unassembled WGS sequence"/>
</dbReference>
<evidence type="ECO:0000313" key="1">
    <source>
        <dbReference type="EMBL" id="GBO29200.1"/>
    </source>
</evidence>
<accession>A0A4Y2VZ89</accession>
<dbReference type="AlphaFoldDB" id="A0A4Y2VZ89"/>
<keyword evidence="2" id="KW-1185">Reference proteome</keyword>
<sequence>MEFEYEDLISPSKISPRIFNSIQVGGLRRPGDEDARLHVLRTMFEHTWQEEWEHCHLGSPGNKVWTELWTELRRDANFHKCTRCLFCHLCRGLFACRD</sequence>
<comment type="caution">
    <text evidence="1">The sequence shown here is derived from an EMBL/GenBank/DDBJ whole genome shotgun (WGS) entry which is preliminary data.</text>
</comment>
<evidence type="ECO:0000313" key="2">
    <source>
        <dbReference type="Proteomes" id="UP000499080"/>
    </source>
</evidence>
<organism evidence="1 2">
    <name type="scientific">Araneus ventricosus</name>
    <name type="common">Orbweaver spider</name>
    <name type="synonym">Epeira ventricosa</name>
    <dbReference type="NCBI Taxonomy" id="182803"/>
    <lineage>
        <taxon>Eukaryota</taxon>
        <taxon>Metazoa</taxon>
        <taxon>Ecdysozoa</taxon>
        <taxon>Arthropoda</taxon>
        <taxon>Chelicerata</taxon>
        <taxon>Arachnida</taxon>
        <taxon>Araneae</taxon>
        <taxon>Araneomorphae</taxon>
        <taxon>Entelegynae</taxon>
        <taxon>Araneoidea</taxon>
        <taxon>Araneidae</taxon>
        <taxon>Araneus</taxon>
    </lineage>
</organism>
<reference evidence="1 2" key="1">
    <citation type="journal article" date="2019" name="Sci. Rep.">
        <title>Orb-weaving spider Araneus ventricosus genome elucidates the spidroin gene catalogue.</title>
        <authorList>
            <person name="Kono N."/>
            <person name="Nakamura H."/>
            <person name="Ohtoshi R."/>
            <person name="Moran D.A.P."/>
            <person name="Shinohara A."/>
            <person name="Yoshida Y."/>
            <person name="Fujiwara M."/>
            <person name="Mori M."/>
            <person name="Tomita M."/>
            <person name="Arakawa K."/>
        </authorList>
    </citation>
    <scope>NUCLEOTIDE SEQUENCE [LARGE SCALE GENOMIC DNA]</scope>
</reference>
<dbReference type="EMBL" id="BGPR01052353">
    <property type="protein sequence ID" value="GBO29200.1"/>
    <property type="molecule type" value="Genomic_DNA"/>
</dbReference>
<proteinExistence type="predicted"/>
<protein>
    <submittedName>
        <fullName evidence="1">Uncharacterized protein</fullName>
    </submittedName>
</protein>
<name>A0A4Y2VZ89_ARAVE</name>